<proteinExistence type="predicted"/>
<comment type="caution">
    <text evidence="1">The sequence shown here is derived from an EMBL/GenBank/DDBJ whole genome shotgun (WGS) entry which is preliminary data.</text>
</comment>
<evidence type="ECO:0000313" key="2">
    <source>
        <dbReference type="Proteomes" id="UP000033434"/>
    </source>
</evidence>
<dbReference type="EMBL" id="AUXW01000157">
    <property type="protein sequence ID" value="KKE82777.1"/>
    <property type="molecule type" value="Genomic_DNA"/>
</dbReference>
<dbReference type="Proteomes" id="UP000033434">
    <property type="component" value="Unassembled WGS sequence"/>
</dbReference>
<protein>
    <submittedName>
        <fullName evidence="1">Uncharacterized protein</fullName>
    </submittedName>
</protein>
<organism evidence="1 2">
    <name type="scientific">Pseudoalteromonas luteoviolacea S4054</name>
    <dbReference type="NCBI Taxonomy" id="1129367"/>
    <lineage>
        <taxon>Bacteria</taxon>
        <taxon>Pseudomonadati</taxon>
        <taxon>Pseudomonadota</taxon>
        <taxon>Gammaproteobacteria</taxon>
        <taxon>Alteromonadales</taxon>
        <taxon>Pseudoalteromonadaceae</taxon>
        <taxon>Pseudoalteromonas</taxon>
    </lineage>
</organism>
<gene>
    <name evidence="1" type="ORF">N479_17120</name>
</gene>
<accession>A0A0F6A997</accession>
<dbReference type="AlphaFoldDB" id="A0A0F6A997"/>
<sequence length="29" mass="3448">MFVTLLIFMTFFIFLIIKNQLNTRGVTLI</sequence>
<evidence type="ECO:0000313" key="1">
    <source>
        <dbReference type="EMBL" id="KKE82777.1"/>
    </source>
</evidence>
<name>A0A0F6A997_9GAMM</name>
<reference evidence="1 2" key="1">
    <citation type="journal article" date="2015" name="BMC Genomics">
        <title>Genome mining reveals unlocked bioactive potential of marine Gram-negative bacteria.</title>
        <authorList>
            <person name="Machado H."/>
            <person name="Sonnenschein E.C."/>
            <person name="Melchiorsen J."/>
            <person name="Gram L."/>
        </authorList>
    </citation>
    <scope>NUCLEOTIDE SEQUENCE [LARGE SCALE GENOMIC DNA]</scope>
    <source>
        <strain evidence="1 2">S4054</strain>
    </source>
</reference>